<evidence type="ECO:0000313" key="5">
    <source>
        <dbReference type="EMBL" id="PIE34333.1"/>
    </source>
</evidence>
<dbReference type="InterPro" id="IPR011711">
    <property type="entry name" value="GntR_C"/>
</dbReference>
<dbReference type="Pfam" id="PF07729">
    <property type="entry name" value="FCD"/>
    <property type="match status" value="1"/>
</dbReference>
<dbReference type="InterPro" id="IPR036388">
    <property type="entry name" value="WH-like_DNA-bd_sf"/>
</dbReference>
<dbReference type="SMART" id="SM00895">
    <property type="entry name" value="FCD"/>
    <property type="match status" value="1"/>
</dbReference>
<evidence type="ECO:0000313" key="6">
    <source>
        <dbReference type="Proteomes" id="UP000230821"/>
    </source>
</evidence>
<evidence type="ECO:0000256" key="2">
    <source>
        <dbReference type="ARBA" id="ARBA00023125"/>
    </source>
</evidence>
<dbReference type="SMART" id="SM00345">
    <property type="entry name" value="HTH_GNTR"/>
    <property type="match status" value="1"/>
</dbReference>
<evidence type="ECO:0000256" key="3">
    <source>
        <dbReference type="ARBA" id="ARBA00023163"/>
    </source>
</evidence>
<dbReference type="SUPFAM" id="SSF46785">
    <property type="entry name" value="Winged helix' DNA-binding domain"/>
    <property type="match status" value="1"/>
</dbReference>
<dbReference type="InterPro" id="IPR000524">
    <property type="entry name" value="Tscrpt_reg_HTH_GntR"/>
</dbReference>
<dbReference type="EMBL" id="PDSK01000090">
    <property type="protein sequence ID" value="PIE34333.1"/>
    <property type="molecule type" value="Genomic_DNA"/>
</dbReference>
<organism evidence="5 6">
    <name type="scientific">candidate division KSB3 bacterium</name>
    <dbReference type="NCBI Taxonomy" id="2044937"/>
    <lineage>
        <taxon>Bacteria</taxon>
        <taxon>candidate division KSB3</taxon>
    </lineage>
</organism>
<protein>
    <submittedName>
        <fullName evidence="5">GntR family transcriptional regulator</fullName>
    </submittedName>
</protein>
<dbReference type="PRINTS" id="PR00035">
    <property type="entry name" value="HTHGNTR"/>
</dbReference>
<keyword evidence="3" id="KW-0804">Transcription</keyword>
<dbReference type="CDD" id="cd07377">
    <property type="entry name" value="WHTH_GntR"/>
    <property type="match status" value="1"/>
</dbReference>
<evidence type="ECO:0000259" key="4">
    <source>
        <dbReference type="PROSITE" id="PS50949"/>
    </source>
</evidence>
<sequence>MISRKNVHRKLYEYVVDELGLQIIRGDYRPGETLPNEEALCKEFDVSRGVLREAMKVLIQKGLLESKTKTGTFVRLSNSWNLFDPDVLIWKYETGAKPEFLKNIMEVRRIIEPEAARLAAERASVLEVKRIQAIYDDMRCTISDKGGYSSEEFIRVDLEFHTAILEACHNELLAQIGRTMRRALLTARQSDRHDLAAQKHTLLTHIAILEAIAAHKPEEAYHANQALITQVWRDMQQQWEQEEKPS</sequence>
<evidence type="ECO:0000256" key="1">
    <source>
        <dbReference type="ARBA" id="ARBA00023015"/>
    </source>
</evidence>
<keyword evidence="1" id="KW-0805">Transcription regulation</keyword>
<dbReference type="PANTHER" id="PTHR43537">
    <property type="entry name" value="TRANSCRIPTIONAL REGULATOR, GNTR FAMILY"/>
    <property type="match status" value="1"/>
</dbReference>
<reference evidence="5 6" key="1">
    <citation type="submission" date="2017-10" db="EMBL/GenBank/DDBJ databases">
        <title>Novel microbial diversity and functional potential in the marine mammal oral microbiome.</title>
        <authorList>
            <person name="Dudek N.K."/>
            <person name="Sun C.L."/>
            <person name="Burstein D."/>
            <person name="Kantor R.S."/>
            <person name="Aliaga Goltsman D.S."/>
            <person name="Bik E.M."/>
            <person name="Thomas B.C."/>
            <person name="Banfield J.F."/>
            <person name="Relman D.A."/>
        </authorList>
    </citation>
    <scope>NUCLEOTIDE SEQUENCE [LARGE SCALE GENOMIC DNA]</scope>
    <source>
        <strain evidence="5">DOLJORAL78_47_16</strain>
    </source>
</reference>
<dbReference type="PANTHER" id="PTHR43537:SF44">
    <property type="entry name" value="GNTR FAMILY REGULATORY PROTEIN"/>
    <property type="match status" value="1"/>
</dbReference>
<dbReference type="Gene3D" id="1.10.10.10">
    <property type="entry name" value="Winged helix-like DNA-binding domain superfamily/Winged helix DNA-binding domain"/>
    <property type="match status" value="1"/>
</dbReference>
<dbReference type="AlphaFoldDB" id="A0A2G6KF79"/>
<name>A0A2G6KF79_9BACT</name>
<feature type="domain" description="HTH gntR-type" evidence="4">
    <location>
        <begin position="9"/>
        <end position="77"/>
    </location>
</feature>
<dbReference type="GO" id="GO:0003677">
    <property type="term" value="F:DNA binding"/>
    <property type="evidence" value="ECO:0007669"/>
    <property type="project" value="UniProtKB-KW"/>
</dbReference>
<dbReference type="InterPro" id="IPR008920">
    <property type="entry name" value="TF_FadR/GntR_C"/>
</dbReference>
<dbReference type="Proteomes" id="UP000230821">
    <property type="component" value="Unassembled WGS sequence"/>
</dbReference>
<comment type="caution">
    <text evidence="5">The sequence shown here is derived from an EMBL/GenBank/DDBJ whole genome shotgun (WGS) entry which is preliminary data.</text>
</comment>
<dbReference type="PROSITE" id="PS50949">
    <property type="entry name" value="HTH_GNTR"/>
    <property type="match status" value="1"/>
</dbReference>
<accession>A0A2G6KF79</accession>
<dbReference type="Gene3D" id="1.20.120.530">
    <property type="entry name" value="GntR ligand-binding domain-like"/>
    <property type="match status" value="1"/>
</dbReference>
<proteinExistence type="predicted"/>
<dbReference type="GO" id="GO:0003700">
    <property type="term" value="F:DNA-binding transcription factor activity"/>
    <property type="evidence" value="ECO:0007669"/>
    <property type="project" value="InterPro"/>
</dbReference>
<gene>
    <name evidence="5" type="ORF">CSA56_08085</name>
</gene>
<dbReference type="Pfam" id="PF00392">
    <property type="entry name" value="GntR"/>
    <property type="match status" value="1"/>
</dbReference>
<dbReference type="SUPFAM" id="SSF48008">
    <property type="entry name" value="GntR ligand-binding domain-like"/>
    <property type="match status" value="1"/>
</dbReference>
<keyword evidence="2" id="KW-0238">DNA-binding</keyword>
<dbReference type="InterPro" id="IPR036390">
    <property type="entry name" value="WH_DNA-bd_sf"/>
</dbReference>